<gene>
    <name evidence="1" type="ORF">M9Y10_026001</name>
</gene>
<accession>A0ABR2H979</accession>
<evidence type="ECO:0000313" key="1">
    <source>
        <dbReference type="EMBL" id="KAK8842418.1"/>
    </source>
</evidence>
<sequence>MLIEKVTNENEAEKEIKFPQTPPMCTYLLCIVVGTFSFIDGSTFNGLPVKFYGLKYLEQIYSELLQVATFSVELMENRFSVPYE</sequence>
<name>A0ABR2H979_9EUKA</name>
<reference evidence="1 2" key="1">
    <citation type="submission" date="2024-04" db="EMBL/GenBank/DDBJ databases">
        <title>Tritrichomonas musculus Genome.</title>
        <authorList>
            <person name="Alves-Ferreira E."/>
            <person name="Grigg M."/>
            <person name="Lorenzi H."/>
            <person name="Galac M."/>
        </authorList>
    </citation>
    <scope>NUCLEOTIDE SEQUENCE [LARGE SCALE GENOMIC DNA]</scope>
    <source>
        <strain evidence="1 2">EAF2021</strain>
    </source>
</reference>
<proteinExistence type="predicted"/>
<dbReference type="InterPro" id="IPR042097">
    <property type="entry name" value="Aminopeptidase_N-like_N_sf"/>
</dbReference>
<comment type="caution">
    <text evidence="1">The sequence shown here is derived from an EMBL/GenBank/DDBJ whole genome shotgun (WGS) entry which is preliminary data.</text>
</comment>
<dbReference type="Proteomes" id="UP001470230">
    <property type="component" value="Unassembled WGS sequence"/>
</dbReference>
<keyword evidence="2" id="KW-1185">Reference proteome</keyword>
<evidence type="ECO:0000313" key="2">
    <source>
        <dbReference type="Proteomes" id="UP001470230"/>
    </source>
</evidence>
<dbReference type="Gene3D" id="2.60.40.1730">
    <property type="entry name" value="tricorn interacting facor f3 domain"/>
    <property type="match status" value="1"/>
</dbReference>
<protein>
    <submittedName>
        <fullName evidence="1">Uncharacterized protein</fullName>
    </submittedName>
</protein>
<organism evidence="1 2">
    <name type="scientific">Tritrichomonas musculus</name>
    <dbReference type="NCBI Taxonomy" id="1915356"/>
    <lineage>
        <taxon>Eukaryota</taxon>
        <taxon>Metamonada</taxon>
        <taxon>Parabasalia</taxon>
        <taxon>Tritrichomonadida</taxon>
        <taxon>Tritrichomonadidae</taxon>
        <taxon>Tritrichomonas</taxon>
    </lineage>
</organism>
<dbReference type="EMBL" id="JAPFFF010000038">
    <property type="protein sequence ID" value="KAK8842418.1"/>
    <property type="molecule type" value="Genomic_DNA"/>
</dbReference>